<organism evidence="4 5">
    <name type="scientific">Hucho hucho</name>
    <name type="common">huchen</name>
    <dbReference type="NCBI Taxonomy" id="62062"/>
    <lineage>
        <taxon>Eukaryota</taxon>
        <taxon>Metazoa</taxon>
        <taxon>Chordata</taxon>
        <taxon>Craniata</taxon>
        <taxon>Vertebrata</taxon>
        <taxon>Euteleostomi</taxon>
        <taxon>Actinopterygii</taxon>
        <taxon>Neopterygii</taxon>
        <taxon>Teleostei</taxon>
        <taxon>Protacanthopterygii</taxon>
        <taxon>Salmoniformes</taxon>
        <taxon>Salmonidae</taxon>
        <taxon>Salmoninae</taxon>
        <taxon>Hucho</taxon>
    </lineage>
</organism>
<dbReference type="InterPro" id="IPR001660">
    <property type="entry name" value="SAM"/>
</dbReference>
<protein>
    <recommendedName>
        <fullName evidence="3">SAM domain-containing protein</fullName>
    </recommendedName>
</protein>
<dbReference type="Pfam" id="PF00536">
    <property type="entry name" value="SAM_1"/>
    <property type="match status" value="1"/>
</dbReference>
<dbReference type="STRING" id="62062.ENSHHUP00000009935"/>
<evidence type="ECO:0000259" key="3">
    <source>
        <dbReference type="PROSITE" id="PS50105"/>
    </source>
</evidence>
<dbReference type="Ensembl" id="ENSHHUT00000010241.1">
    <property type="protein sequence ID" value="ENSHHUP00000009935.1"/>
    <property type="gene ID" value="ENSHHUG00000006054.1"/>
</dbReference>
<feature type="domain" description="SAM" evidence="3">
    <location>
        <begin position="8"/>
        <end position="63"/>
    </location>
</feature>
<dbReference type="SMART" id="SM00454">
    <property type="entry name" value="SAM"/>
    <property type="match status" value="1"/>
</dbReference>
<dbReference type="Proteomes" id="UP000314982">
    <property type="component" value="Unassembled WGS sequence"/>
</dbReference>
<name>A0A4W5KHM3_9TELE</name>
<dbReference type="GO" id="GO:0048786">
    <property type="term" value="C:presynaptic active zone"/>
    <property type="evidence" value="ECO:0007669"/>
    <property type="project" value="TreeGrafter"/>
</dbReference>
<reference evidence="4" key="3">
    <citation type="submission" date="2025-09" db="UniProtKB">
        <authorList>
            <consortium name="Ensembl"/>
        </authorList>
    </citation>
    <scope>IDENTIFICATION</scope>
</reference>
<evidence type="ECO:0000313" key="5">
    <source>
        <dbReference type="Proteomes" id="UP000314982"/>
    </source>
</evidence>
<evidence type="ECO:0000256" key="1">
    <source>
        <dbReference type="ARBA" id="ARBA00022737"/>
    </source>
</evidence>
<dbReference type="AlphaFoldDB" id="A0A4W5KHM3"/>
<dbReference type="FunFam" id="1.10.150.50:FF:000005">
    <property type="entry name" value="Liprin-beta-1 isoform 1"/>
    <property type="match status" value="1"/>
</dbReference>
<dbReference type="Gene3D" id="1.10.150.50">
    <property type="entry name" value="Transcription Factor, Ets-1"/>
    <property type="match status" value="1"/>
</dbReference>
<dbReference type="SUPFAM" id="SSF47769">
    <property type="entry name" value="SAM/Pointed domain"/>
    <property type="match status" value="1"/>
</dbReference>
<accession>A0A4W5KHM3</accession>
<keyword evidence="2" id="KW-0175">Coiled coil</keyword>
<sequence>MLFVLKGWLDDIGLPQYKGQFHEGRVDGRMIQYLTVNDLLFLKVTSPLHHLSVKSAIHVLHVSKFNPNCLKRRPGDVSTFYRRFSVYTLYTV</sequence>
<dbReference type="GO" id="GO:0007528">
    <property type="term" value="P:neuromuscular junction development"/>
    <property type="evidence" value="ECO:0007669"/>
    <property type="project" value="TreeGrafter"/>
</dbReference>
<reference evidence="5" key="1">
    <citation type="submission" date="2018-06" db="EMBL/GenBank/DDBJ databases">
        <title>Genome assembly of Danube salmon.</title>
        <authorList>
            <person name="Macqueen D.J."/>
            <person name="Gundappa M.K."/>
        </authorList>
    </citation>
    <scope>NUCLEOTIDE SEQUENCE [LARGE SCALE GENOMIC DNA]</scope>
</reference>
<dbReference type="PANTHER" id="PTHR12587:SF18">
    <property type="entry name" value="LIPRIN-BETA-2"/>
    <property type="match status" value="1"/>
</dbReference>
<dbReference type="PROSITE" id="PS50105">
    <property type="entry name" value="SAM_DOMAIN"/>
    <property type="match status" value="1"/>
</dbReference>
<dbReference type="PANTHER" id="PTHR12587">
    <property type="entry name" value="LAR INTERACTING PROTEIN LIP -RELATED PROTEIN"/>
    <property type="match status" value="1"/>
</dbReference>
<reference evidence="4" key="2">
    <citation type="submission" date="2025-08" db="UniProtKB">
        <authorList>
            <consortium name="Ensembl"/>
        </authorList>
    </citation>
    <scope>IDENTIFICATION</scope>
</reference>
<dbReference type="GeneTree" id="ENSGT01050000244951"/>
<proteinExistence type="predicted"/>
<dbReference type="InterPro" id="IPR029515">
    <property type="entry name" value="Liprin"/>
</dbReference>
<evidence type="ECO:0000313" key="4">
    <source>
        <dbReference type="Ensembl" id="ENSHHUP00000009935.1"/>
    </source>
</evidence>
<evidence type="ECO:0000256" key="2">
    <source>
        <dbReference type="ARBA" id="ARBA00023054"/>
    </source>
</evidence>
<keyword evidence="5" id="KW-1185">Reference proteome</keyword>
<dbReference type="InterPro" id="IPR013761">
    <property type="entry name" value="SAM/pointed_sf"/>
</dbReference>
<keyword evidence="1" id="KW-0677">Repeat</keyword>